<sequence>MAPQTAPARQNLPPETSTLIGRERDLSDLLRLLGSNRMVTLCGVSGIGKTRMALRVAAQATASYPDGVWFAELADVATRQEVVARIAQAVGVSEESGRDLAETLVDALRARKLLLVLDGCDAVIGEVAAVGRALLDACPSVSLLLSSEDPSRVGGETIWRVPPLTLPQGGDEHSLDASEAVRLFAERSHGPGATVTPDQRATIADLCHQLDGVPLCLELVAAWARHHSLEEIADELAGHLPEPTTHGHSADRSKILDAVLEWSHSLLGKAERALLRRLAVFTTWDVELAERVCSDEELPEADILDAASGLVDRSLVTLTGEHQGRVRYRLPHAIHRFATARLTEAGEVEATRTRHREQMLRLSDEMGRVAVLGRPMPWSQRYDVWRRVAAEYDNVRRALHWSAERHDAEEGLRMCAGLHPFWVSERHTGEGVQWSDLFLGMDEATMPMRARVLARRAKMAWLRNDFRLAREAGEEALRLCRAADDGESVLLTLNLLALSDMRDGDNQSASVRLTEALKIARDGGDLWYESMSLGLQGALASRQDDYPGADMLYNTALLILRGMDHRWGVGLILIGNAIVAEEQRDLDVADRCYREALDIQRDIGVVPELARCLAGVGRIAHAQGATAQGYDYLSESLLLSQNTGQRTGVARALESIAQLAASDGFTEGAVRLSGAATGIRDGACLPRYPSPRPPREHTSVPSSGSQAAWWSQGYALGVDEAVAMALRIAEAGRVPRPRPSRPPTPDPPKDVLTRREHEIARHIGEGGSNREIATALFITQATVARHVANINRKTGFTSRKQIAAWINRDRADREEASGIP</sequence>
<name>A0A3N0DYF7_9ACTN</name>
<evidence type="ECO:0000313" key="3">
    <source>
        <dbReference type="EMBL" id="RNL80640.1"/>
    </source>
</evidence>
<dbReference type="InterPro" id="IPR016032">
    <property type="entry name" value="Sig_transdc_resp-reg_C-effctor"/>
</dbReference>
<dbReference type="Pfam" id="PF00196">
    <property type="entry name" value="GerE"/>
    <property type="match status" value="1"/>
</dbReference>
<gene>
    <name evidence="3" type="ORF">EFW17_22705</name>
</gene>
<dbReference type="InterPro" id="IPR049945">
    <property type="entry name" value="AAA_22"/>
</dbReference>
<dbReference type="PRINTS" id="PR00364">
    <property type="entry name" value="DISEASERSIST"/>
</dbReference>
<dbReference type="Gene3D" id="1.10.10.10">
    <property type="entry name" value="Winged helix-like DNA-binding domain superfamily/Winged helix DNA-binding domain"/>
    <property type="match status" value="1"/>
</dbReference>
<feature type="region of interest" description="Disordered" evidence="1">
    <location>
        <begin position="682"/>
        <end position="704"/>
    </location>
</feature>
<dbReference type="InterPro" id="IPR027417">
    <property type="entry name" value="P-loop_NTPase"/>
</dbReference>
<dbReference type="SMART" id="SM00028">
    <property type="entry name" value="TPR"/>
    <property type="match status" value="4"/>
</dbReference>
<protein>
    <submittedName>
        <fullName evidence="3">LuxR family transcriptional regulator</fullName>
    </submittedName>
</protein>
<dbReference type="InterPro" id="IPR058852">
    <property type="entry name" value="HTH_77"/>
</dbReference>
<evidence type="ECO:0000259" key="2">
    <source>
        <dbReference type="PROSITE" id="PS50043"/>
    </source>
</evidence>
<dbReference type="EMBL" id="RJMB01000036">
    <property type="protein sequence ID" value="RNL80640.1"/>
    <property type="molecule type" value="Genomic_DNA"/>
</dbReference>
<dbReference type="CDD" id="cd06170">
    <property type="entry name" value="LuxR_C_like"/>
    <property type="match status" value="1"/>
</dbReference>
<dbReference type="PANTHER" id="PTHR47691">
    <property type="entry name" value="REGULATOR-RELATED"/>
    <property type="match status" value="1"/>
</dbReference>
<dbReference type="Gene3D" id="3.40.50.300">
    <property type="entry name" value="P-loop containing nucleotide triphosphate hydrolases"/>
    <property type="match status" value="1"/>
</dbReference>
<dbReference type="SUPFAM" id="SSF48452">
    <property type="entry name" value="TPR-like"/>
    <property type="match status" value="1"/>
</dbReference>
<comment type="caution">
    <text evidence="3">The sequence shown here is derived from an EMBL/GenBank/DDBJ whole genome shotgun (WGS) entry which is preliminary data.</text>
</comment>
<dbReference type="Pfam" id="PF13401">
    <property type="entry name" value="AAA_22"/>
    <property type="match status" value="1"/>
</dbReference>
<dbReference type="InterPro" id="IPR000792">
    <property type="entry name" value="Tscrpt_reg_LuxR_C"/>
</dbReference>
<dbReference type="Gene3D" id="1.25.40.10">
    <property type="entry name" value="Tetratricopeptide repeat domain"/>
    <property type="match status" value="1"/>
</dbReference>
<dbReference type="Proteomes" id="UP000269198">
    <property type="component" value="Unassembled WGS sequence"/>
</dbReference>
<dbReference type="InterPro" id="IPR011990">
    <property type="entry name" value="TPR-like_helical_dom_sf"/>
</dbReference>
<dbReference type="SMART" id="SM00421">
    <property type="entry name" value="HTH_LUXR"/>
    <property type="match status" value="1"/>
</dbReference>
<reference evidence="3 4" key="1">
    <citation type="submission" date="2018-11" db="EMBL/GenBank/DDBJ databases">
        <title>The genome draft of YIM 96095.</title>
        <authorList>
            <person name="Tang S.-K."/>
            <person name="Chunyu W.-X."/>
            <person name="Feng Y.-Z."/>
        </authorList>
    </citation>
    <scope>NUCLEOTIDE SEQUENCE [LARGE SCALE GENOMIC DNA]</scope>
    <source>
        <strain evidence="3 4">YIM 96095</strain>
    </source>
</reference>
<dbReference type="Pfam" id="PF25872">
    <property type="entry name" value="HTH_77"/>
    <property type="match status" value="1"/>
</dbReference>
<proteinExistence type="predicted"/>
<organism evidence="3 4">
    <name type="scientific">Halostreptopolyspora alba</name>
    <dbReference type="NCBI Taxonomy" id="2487137"/>
    <lineage>
        <taxon>Bacteria</taxon>
        <taxon>Bacillati</taxon>
        <taxon>Actinomycetota</taxon>
        <taxon>Actinomycetes</taxon>
        <taxon>Streptosporangiales</taxon>
        <taxon>Nocardiopsidaceae</taxon>
        <taxon>Halostreptopolyspora</taxon>
    </lineage>
</organism>
<dbReference type="SUPFAM" id="SSF46894">
    <property type="entry name" value="C-terminal effector domain of the bipartite response regulators"/>
    <property type="match status" value="1"/>
</dbReference>
<dbReference type="OrthoDB" id="3194665at2"/>
<dbReference type="PROSITE" id="PS50043">
    <property type="entry name" value="HTH_LUXR_2"/>
    <property type="match status" value="1"/>
</dbReference>
<dbReference type="PANTHER" id="PTHR47691:SF3">
    <property type="entry name" value="HTH-TYPE TRANSCRIPTIONAL REGULATOR RV0890C-RELATED"/>
    <property type="match status" value="1"/>
</dbReference>
<keyword evidence="4" id="KW-1185">Reference proteome</keyword>
<evidence type="ECO:0000313" key="4">
    <source>
        <dbReference type="Proteomes" id="UP000269198"/>
    </source>
</evidence>
<dbReference type="InterPro" id="IPR036388">
    <property type="entry name" value="WH-like_DNA-bd_sf"/>
</dbReference>
<feature type="region of interest" description="Disordered" evidence="1">
    <location>
        <begin position="733"/>
        <end position="752"/>
    </location>
</feature>
<feature type="domain" description="HTH luxR-type" evidence="2">
    <location>
        <begin position="745"/>
        <end position="810"/>
    </location>
</feature>
<accession>A0A3N0DYF7</accession>
<dbReference type="GO" id="GO:0003677">
    <property type="term" value="F:DNA binding"/>
    <property type="evidence" value="ECO:0007669"/>
    <property type="project" value="InterPro"/>
</dbReference>
<dbReference type="InterPro" id="IPR019734">
    <property type="entry name" value="TPR_rpt"/>
</dbReference>
<dbReference type="RefSeq" id="WP_123203477.1">
    <property type="nucleotide sequence ID" value="NZ_RJMB01000036.1"/>
</dbReference>
<dbReference type="PROSITE" id="PS00622">
    <property type="entry name" value="HTH_LUXR_1"/>
    <property type="match status" value="1"/>
</dbReference>
<dbReference type="PRINTS" id="PR00038">
    <property type="entry name" value="HTHLUXR"/>
</dbReference>
<dbReference type="GO" id="GO:0006355">
    <property type="term" value="P:regulation of DNA-templated transcription"/>
    <property type="evidence" value="ECO:0007669"/>
    <property type="project" value="InterPro"/>
</dbReference>
<dbReference type="AlphaFoldDB" id="A0A3N0DYF7"/>
<evidence type="ECO:0000256" key="1">
    <source>
        <dbReference type="SAM" id="MobiDB-lite"/>
    </source>
</evidence>
<dbReference type="SUPFAM" id="SSF52540">
    <property type="entry name" value="P-loop containing nucleoside triphosphate hydrolases"/>
    <property type="match status" value="1"/>
</dbReference>
<dbReference type="GO" id="GO:0016887">
    <property type="term" value="F:ATP hydrolysis activity"/>
    <property type="evidence" value="ECO:0007669"/>
    <property type="project" value="InterPro"/>
</dbReference>